<dbReference type="PANTHER" id="PTHR32305">
    <property type="match status" value="1"/>
</dbReference>
<dbReference type="PANTHER" id="PTHR32305:SF15">
    <property type="entry name" value="PROTEIN RHSA-RELATED"/>
    <property type="match status" value="1"/>
</dbReference>
<dbReference type="Gene3D" id="2.180.10.10">
    <property type="entry name" value="RHS repeat-associated core"/>
    <property type="match status" value="1"/>
</dbReference>
<evidence type="ECO:0000313" key="2">
    <source>
        <dbReference type="EMBL" id="XAO74009.1"/>
    </source>
</evidence>
<dbReference type="Proteomes" id="UP001463665">
    <property type="component" value="Chromosome"/>
</dbReference>
<dbReference type="InterPro" id="IPR050708">
    <property type="entry name" value="T6SS_VgrG/RHS"/>
</dbReference>
<dbReference type="AlphaFoldDB" id="A0AAU6WN85"/>
<reference evidence="2 3" key="1">
    <citation type="submission" date="2024-04" db="EMBL/GenBank/DDBJ databases">
        <title>Genome sequencing and assembly of rice foliar adapted Chryseobacterium endophyticum OsEnb-ALM-A6.</title>
        <authorList>
            <person name="Kumar S."/>
            <person name="Javed M."/>
            <person name="Chouhan V."/>
            <person name="Charishma K."/>
            <person name="Patel A."/>
            <person name="Kumar M."/>
            <person name="Sahu K.P."/>
            <person name="Kumar A."/>
        </authorList>
    </citation>
    <scope>NUCLEOTIDE SEQUENCE [LARGE SCALE GENOMIC DNA]</scope>
    <source>
        <strain evidence="2 3">OsEnb-ALM-A6</strain>
    </source>
</reference>
<proteinExistence type="predicted"/>
<dbReference type="InterPro" id="IPR022385">
    <property type="entry name" value="Rhs_assc_core"/>
</dbReference>
<gene>
    <name evidence="2" type="ORF">AAFP95_20435</name>
</gene>
<accession>A0AAU6WN85</accession>
<dbReference type="EMBL" id="CP154834">
    <property type="protein sequence ID" value="XAO74009.1"/>
    <property type="molecule type" value="Genomic_DNA"/>
</dbReference>
<dbReference type="InterPro" id="IPR028913">
    <property type="entry name" value="Tox-MPTase3_dom"/>
</dbReference>
<evidence type="ECO:0000313" key="3">
    <source>
        <dbReference type="Proteomes" id="UP001463665"/>
    </source>
</evidence>
<feature type="domain" description="Tox-MPTase3" evidence="1">
    <location>
        <begin position="130"/>
        <end position="231"/>
    </location>
</feature>
<protein>
    <submittedName>
        <fullName evidence="2">RHS repeat-associated core domain-containing protein</fullName>
    </submittedName>
</protein>
<name>A0AAU6WN85_9FLAO</name>
<sequence length="314" mass="36428">MSRSFLRDKIGVTSLFFLNLPFGETFVEQQVTGKYPNPYKFNAKELDSETGLYYYGARYYNPRLSIWYGVDPLAEKYAGWSPYAYCGNNPINYIDPDGNFRLPANATREQRRLYIEAIKTIKAVFRDSGFRKAFKEKFKVDDKMIQKMLKDGDGPTVIMNESINALGLYKPETNPNVILIDPKVVNDVSKHKGDRKYIDLLAEIIIHEGGHWADFKMDGKSEEDDPLFKTGYHSKSGLPDAGDNWEYIYFGTDTQSAASDRDIITEKFDGFRRNNFRKNFRQQIEIRDLKSQKMPSVLDNYKKPKDNLRVRPCY</sequence>
<dbReference type="RefSeq" id="WP_345766305.1">
    <property type="nucleotide sequence ID" value="NZ_CP154834.1"/>
</dbReference>
<keyword evidence="3" id="KW-1185">Reference proteome</keyword>
<organism evidence="2 3">
    <name type="scientific">Chryseobacterium endophyticum</name>
    <dbReference type="NCBI Taxonomy" id="1854762"/>
    <lineage>
        <taxon>Bacteria</taxon>
        <taxon>Pseudomonadati</taxon>
        <taxon>Bacteroidota</taxon>
        <taxon>Flavobacteriia</taxon>
        <taxon>Flavobacteriales</taxon>
        <taxon>Weeksellaceae</taxon>
        <taxon>Chryseobacterium group</taxon>
        <taxon>Chryseobacterium</taxon>
    </lineage>
</organism>
<evidence type="ECO:0000259" key="1">
    <source>
        <dbReference type="Pfam" id="PF15639"/>
    </source>
</evidence>
<dbReference type="Pfam" id="PF15639">
    <property type="entry name" value="Tox-MPTase3"/>
    <property type="match status" value="1"/>
</dbReference>
<dbReference type="NCBIfam" id="TIGR03696">
    <property type="entry name" value="Rhs_assc_core"/>
    <property type="match status" value="1"/>
</dbReference>